<dbReference type="Pfam" id="PF01551">
    <property type="entry name" value="Peptidase_M23"/>
    <property type="match status" value="1"/>
</dbReference>
<evidence type="ECO:0000256" key="3">
    <source>
        <dbReference type="SAM" id="MobiDB-lite"/>
    </source>
</evidence>
<gene>
    <name evidence="5" type="ORF">CQA43_00905</name>
</gene>
<protein>
    <recommendedName>
        <fullName evidence="4">M23ase beta-sheet core domain-containing protein</fullName>
    </recommendedName>
</protein>
<dbReference type="GO" id="GO:0004222">
    <property type="term" value="F:metalloendopeptidase activity"/>
    <property type="evidence" value="ECO:0007669"/>
    <property type="project" value="TreeGrafter"/>
</dbReference>
<dbReference type="InterPro" id="IPR050570">
    <property type="entry name" value="Cell_wall_metabolism_enzyme"/>
</dbReference>
<evidence type="ECO:0000313" key="6">
    <source>
        <dbReference type="Proteomes" id="UP000256650"/>
    </source>
</evidence>
<evidence type="ECO:0000259" key="4">
    <source>
        <dbReference type="Pfam" id="PF01551"/>
    </source>
</evidence>
<dbReference type="InterPro" id="IPR011055">
    <property type="entry name" value="Dup_hybrid_motif"/>
</dbReference>
<dbReference type="PANTHER" id="PTHR21666">
    <property type="entry name" value="PEPTIDASE-RELATED"/>
    <property type="match status" value="1"/>
</dbReference>
<keyword evidence="1" id="KW-0732">Signal</keyword>
<dbReference type="InterPro" id="IPR016047">
    <property type="entry name" value="M23ase_b-sheet_dom"/>
</dbReference>
<dbReference type="CDD" id="cd12797">
    <property type="entry name" value="M23_peptidase"/>
    <property type="match status" value="1"/>
</dbReference>
<dbReference type="Proteomes" id="UP000256650">
    <property type="component" value="Unassembled WGS sequence"/>
</dbReference>
<feature type="region of interest" description="Disordered" evidence="3">
    <location>
        <begin position="240"/>
        <end position="281"/>
    </location>
</feature>
<keyword evidence="2" id="KW-0175">Coiled coil</keyword>
<feature type="domain" description="M23ase beta-sheet core" evidence="4">
    <location>
        <begin position="339"/>
        <end position="426"/>
    </location>
</feature>
<organism evidence="5 6">
    <name type="scientific">Helicobacter ganmani</name>
    <dbReference type="NCBI Taxonomy" id="60246"/>
    <lineage>
        <taxon>Bacteria</taxon>
        <taxon>Pseudomonadati</taxon>
        <taxon>Campylobacterota</taxon>
        <taxon>Epsilonproteobacteria</taxon>
        <taxon>Campylobacterales</taxon>
        <taxon>Helicobacteraceae</taxon>
        <taxon>Helicobacter</taxon>
    </lineage>
</organism>
<name>A0A3D8IIL9_9HELI</name>
<comment type="caution">
    <text evidence="5">The sequence shown here is derived from an EMBL/GenBank/DDBJ whole genome shotgun (WGS) entry which is preliminary data.</text>
</comment>
<feature type="coiled-coil region" evidence="2">
    <location>
        <begin position="40"/>
        <end position="81"/>
    </location>
</feature>
<evidence type="ECO:0000256" key="1">
    <source>
        <dbReference type="ARBA" id="ARBA00022729"/>
    </source>
</evidence>
<dbReference type="GeneID" id="82534854"/>
<dbReference type="OrthoDB" id="5372565at2"/>
<sequence length="435" mass="49823">MRVCLLFLISFSLCFGANEKEITKKISQNQNTLEYKKRQEKQINAKLQELGNAINLQKEENKMLQKTIKENEQNIAKNQKEYDSKTALIKKLSNNQDSLFQTRKQIEFEMMDLILKDVSFAILLNDFQPESIQDLITEEAFKSLSEATKKHLSTLSNKQSEVIANLHSLQTEITQLKNFLEVENKKRTHLKALQSEQETLIANYQKEITKYNKELQKIVQERDEVQGILVNLNILKSQEEEKRKKREELAKTKPTESQAMESQISSKTASNNLPKKTQTSNISKAKDDFDVRQVASSYHNIGTTKYKGAKTIAPLENFTIEKHFGPYFDPVYKMKVFNESVTLAPKGDDKVKSVLDGKVVFAKDTPILKRVVIIEHKGNMHTIYAQLDKIAPTIKPGSTVKKGYTIGRVDNALKFEVTLKDKHIDPLELISSKNL</sequence>
<dbReference type="AlphaFoldDB" id="A0A3D8IIL9"/>
<feature type="compositionally biased region" description="Basic and acidic residues" evidence="3">
    <location>
        <begin position="240"/>
        <end position="254"/>
    </location>
</feature>
<keyword evidence="6" id="KW-1185">Reference proteome</keyword>
<dbReference type="Gene3D" id="2.70.70.10">
    <property type="entry name" value="Glucose Permease (Domain IIA)"/>
    <property type="match status" value="1"/>
</dbReference>
<dbReference type="SUPFAM" id="SSF51261">
    <property type="entry name" value="Duplicated hybrid motif"/>
    <property type="match status" value="1"/>
</dbReference>
<dbReference type="EMBL" id="NXLS01000001">
    <property type="protein sequence ID" value="RDU64401.1"/>
    <property type="molecule type" value="Genomic_DNA"/>
</dbReference>
<dbReference type="RefSeq" id="WP_115550735.1">
    <property type="nucleotide sequence ID" value="NZ_CAOOIB010000015.1"/>
</dbReference>
<dbReference type="PANTHER" id="PTHR21666:SF289">
    <property type="entry name" value="L-ALA--D-GLU ENDOPEPTIDASE"/>
    <property type="match status" value="1"/>
</dbReference>
<proteinExistence type="predicted"/>
<accession>A0A3D8IIL9</accession>
<feature type="compositionally biased region" description="Polar residues" evidence="3">
    <location>
        <begin position="255"/>
        <end position="281"/>
    </location>
</feature>
<evidence type="ECO:0000256" key="2">
    <source>
        <dbReference type="SAM" id="Coils"/>
    </source>
</evidence>
<evidence type="ECO:0000313" key="5">
    <source>
        <dbReference type="EMBL" id="RDU64401.1"/>
    </source>
</evidence>
<reference evidence="5 6" key="1">
    <citation type="submission" date="2018-04" db="EMBL/GenBank/DDBJ databases">
        <title>Novel Campyloabacter and Helicobacter Species and Strains.</title>
        <authorList>
            <person name="Mannion A.J."/>
            <person name="Shen Z."/>
            <person name="Fox J.G."/>
        </authorList>
    </citation>
    <scope>NUCLEOTIDE SEQUENCE [LARGE SCALE GENOMIC DNA]</scope>
    <source>
        <strain evidence="5 6">MIT 99-5101</strain>
    </source>
</reference>